<dbReference type="InterPro" id="IPR029044">
    <property type="entry name" value="Nucleotide-diphossugar_trans"/>
</dbReference>
<comment type="pathway">
    <text evidence="5">Cofactor biosynthesis; coenzyme F420 biosynthesis.</text>
</comment>
<keyword evidence="2 5" id="KW-0548">Nucleotidyltransferase</keyword>
<comment type="function">
    <text evidence="5">Guanylyltransferase that catalyzes the activation of phosphoenolpyruvate (PEP) as enolpyruvoyl-2-diphospho-5'-guanosine, via the condensation of PEP with GTP. It is involved in the biosynthesis of coenzyme F420, a hydride carrier cofactor.</text>
</comment>
<sequence>MKGLTSATITPNQKPRRGLGSSTAASWCWSLLSAMGESCLMADLQVVPWILAIPVKRTAIAKSRLAAAYPQHRPELARAFAVDTTAAALASGLVRAVLVVTDDPVVAADVTAVGAHVVPDLAADGLNGALRHGATIAAVEFPGHGVAALSADLPALRPAELTAVLAACTAPRSFVIDQPGTGTTLLAATAGVELDPRFGIGSALAHQASGAVPIDLPNMDSVRRDVDTAADLAHAVQLGVGPATADVMSLVLGAATGTEGLAC</sequence>
<dbReference type="HAMAP" id="MF_02114">
    <property type="entry name" value="CofC"/>
    <property type="match status" value="1"/>
</dbReference>
<proteinExistence type="inferred from homology"/>
<keyword evidence="4 5" id="KW-0342">GTP-binding</keyword>
<accession>A0ABP4TXF2</accession>
<evidence type="ECO:0000256" key="6">
    <source>
        <dbReference type="SAM" id="MobiDB-lite"/>
    </source>
</evidence>
<feature type="compositionally biased region" description="Polar residues" evidence="6">
    <location>
        <begin position="1"/>
        <end position="13"/>
    </location>
</feature>
<dbReference type="EMBL" id="BAAANF010000016">
    <property type="protein sequence ID" value="GAA1694605.1"/>
    <property type="molecule type" value="Genomic_DNA"/>
</dbReference>
<comment type="similarity">
    <text evidence="5">Belongs to the CofC family.</text>
</comment>
<keyword evidence="1 5" id="KW-0808">Transferase</keyword>
<evidence type="ECO:0000313" key="7">
    <source>
        <dbReference type="EMBL" id="GAA1694605.1"/>
    </source>
</evidence>
<dbReference type="PANTHER" id="PTHR40392">
    <property type="entry name" value="2-PHOSPHO-L-LACTATE GUANYLYLTRANSFERASE"/>
    <property type="match status" value="1"/>
</dbReference>
<evidence type="ECO:0000256" key="5">
    <source>
        <dbReference type="HAMAP-Rule" id="MF_02114"/>
    </source>
</evidence>
<organism evidence="7 8">
    <name type="scientific">Kribbella yunnanensis</name>
    <dbReference type="NCBI Taxonomy" id="190194"/>
    <lineage>
        <taxon>Bacteria</taxon>
        <taxon>Bacillati</taxon>
        <taxon>Actinomycetota</taxon>
        <taxon>Actinomycetes</taxon>
        <taxon>Propionibacteriales</taxon>
        <taxon>Kribbellaceae</taxon>
        <taxon>Kribbella</taxon>
    </lineage>
</organism>
<evidence type="ECO:0000256" key="2">
    <source>
        <dbReference type="ARBA" id="ARBA00022695"/>
    </source>
</evidence>
<dbReference type="Proteomes" id="UP001500280">
    <property type="component" value="Unassembled WGS sequence"/>
</dbReference>
<keyword evidence="3 5" id="KW-0547">Nucleotide-binding</keyword>
<protein>
    <recommendedName>
        <fullName evidence="5">Phosphoenolpyruvate guanylyltransferase</fullName>
        <shortName evidence="5">PEP guanylyltransferase</shortName>
        <ecNumber evidence="5">2.7.7.105</ecNumber>
    </recommendedName>
</protein>
<evidence type="ECO:0000256" key="3">
    <source>
        <dbReference type="ARBA" id="ARBA00022741"/>
    </source>
</evidence>
<comment type="caution">
    <text evidence="7">The sequence shown here is derived from an EMBL/GenBank/DDBJ whole genome shotgun (WGS) entry which is preliminary data.</text>
</comment>
<name>A0ABP4TXF2_9ACTN</name>
<dbReference type="GO" id="GO:0016779">
    <property type="term" value="F:nucleotidyltransferase activity"/>
    <property type="evidence" value="ECO:0007669"/>
    <property type="project" value="UniProtKB-KW"/>
</dbReference>
<keyword evidence="8" id="KW-1185">Reference proteome</keyword>
<evidence type="ECO:0000313" key="8">
    <source>
        <dbReference type="Proteomes" id="UP001500280"/>
    </source>
</evidence>
<feature type="binding site" evidence="5">
    <location>
        <position position="199"/>
    </location>
    <ligand>
        <name>phosphoenolpyruvate</name>
        <dbReference type="ChEBI" id="CHEBI:58702"/>
    </ligand>
</feature>
<dbReference type="PANTHER" id="PTHR40392:SF1">
    <property type="entry name" value="2-PHOSPHO-L-LACTATE GUANYLYLTRANSFERASE"/>
    <property type="match status" value="1"/>
</dbReference>
<reference evidence="8" key="1">
    <citation type="journal article" date="2019" name="Int. J. Syst. Evol. Microbiol.">
        <title>The Global Catalogue of Microorganisms (GCM) 10K type strain sequencing project: providing services to taxonomists for standard genome sequencing and annotation.</title>
        <authorList>
            <consortium name="The Broad Institute Genomics Platform"/>
            <consortium name="The Broad Institute Genome Sequencing Center for Infectious Disease"/>
            <person name="Wu L."/>
            <person name="Ma J."/>
        </authorList>
    </citation>
    <scope>NUCLEOTIDE SEQUENCE [LARGE SCALE GENOMIC DNA]</scope>
    <source>
        <strain evidence="8">JCM 14307</strain>
    </source>
</reference>
<dbReference type="EC" id="2.7.7.105" evidence="5"/>
<dbReference type="Gene3D" id="3.90.550.10">
    <property type="entry name" value="Spore Coat Polysaccharide Biosynthesis Protein SpsA, Chain A"/>
    <property type="match status" value="1"/>
</dbReference>
<feature type="region of interest" description="Disordered" evidence="6">
    <location>
        <begin position="1"/>
        <end position="20"/>
    </location>
</feature>
<feature type="binding site" evidence="5">
    <location>
        <position position="183"/>
    </location>
    <ligand>
        <name>phosphoenolpyruvate</name>
        <dbReference type="ChEBI" id="CHEBI:58702"/>
    </ligand>
</feature>
<evidence type="ECO:0000256" key="4">
    <source>
        <dbReference type="ARBA" id="ARBA00023134"/>
    </source>
</evidence>
<feature type="binding site" evidence="5">
    <location>
        <position position="202"/>
    </location>
    <ligand>
        <name>phosphoenolpyruvate</name>
        <dbReference type="ChEBI" id="CHEBI:58702"/>
    </ligand>
</feature>
<dbReference type="NCBIfam" id="TIGR03552">
    <property type="entry name" value="F420_cofC"/>
    <property type="match status" value="1"/>
</dbReference>
<evidence type="ECO:0000256" key="1">
    <source>
        <dbReference type="ARBA" id="ARBA00022679"/>
    </source>
</evidence>
<dbReference type="SUPFAM" id="SSF53448">
    <property type="entry name" value="Nucleotide-diphospho-sugar transferases"/>
    <property type="match status" value="1"/>
</dbReference>
<comment type="catalytic activity">
    <reaction evidence="5">
        <text>phosphoenolpyruvate + GTP + H(+) = enolpyruvoyl-2-diphospho-5'-guanosine + diphosphate</text>
        <dbReference type="Rhea" id="RHEA:30519"/>
        <dbReference type="ChEBI" id="CHEBI:15378"/>
        <dbReference type="ChEBI" id="CHEBI:33019"/>
        <dbReference type="ChEBI" id="CHEBI:37565"/>
        <dbReference type="ChEBI" id="CHEBI:58702"/>
        <dbReference type="ChEBI" id="CHEBI:143701"/>
        <dbReference type="EC" id="2.7.7.105"/>
    </reaction>
</comment>
<gene>
    <name evidence="7" type="primary">cofC</name>
    <name evidence="5" type="synonym">fbiD</name>
    <name evidence="7" type="ORF">GCM10009745_45280</name>
</gene>
<dbReference type="InterPro" id="IPR002835">
    <property type="entry name" value="CofC"/>
</dbReference>
<dbReference type="Pfam" id="PF01983">
    <property type="entry name" value="CofC"/>
    <property type="match status" value="1"/>
</dbReference>